<gene>
    <name evidence="1" type="ORF">LCGC14_2678770</name>
</gene>
<reference evidence="1" key="1">
    <citation type="journal article" date="2015" name="Nature">
        <title>Complex archaea that bridge the gap between prokaryotes and eukaryotes.</title>
        <authorList>
            <person name="Spang A."/>
            <person name="Saw J.H."/>
            <person name="Jorgensen S.L."/>
            <person name="Zaremba-Niedzwiedzka K."/>
            <person name="Martijn J."/>
            <person name="Lind A.E."/>
            <person name="van Eijk R."/>
            <person name="Schleper C."/>
            <person name="Guy L."/>
            <person name="Ettema T.J."/>
        </authorList>
    </citation>
    <scope>NUCLEOTIDE SEQUENCE</scope>
</reference>
<organism evidence="1">
    <name type="scientific">marine sediment metagenome</name>
    <dbReference type="NCBI Taxonomy" id="412755"/>
    <lineage>
        <taxon>unclassified sequences</taxon>
        <taxon>metagenomes</taxon>
        <taxon>ecological metagenomes</taxon>
    </lineage>
</organism>
<dbReference type="EMBL" id="LAZR01047171">
    <property type="protein sequence ID" value="KKK94846.1"/>
    <property type="molecule type" value="Genomic_DNA"/>
</dbReference>
<name>A0A0F9CDP8_9ZZZZ</name>
<evidence type="ECO:0000313" key="1">
    <source>
        <dbReference type="EMBL" id="KKK94846.1"/>
    </source>
</evidence>
<comment type="caution">
    <text evidence="1">The sequence shown here is derived from an EMBL/GenBank/DDBJ whole genome shotgun (WGS) entry which is preliminary data.</text>
</comment>
<sequence>MEIGEKRYIGDGVYAEYDGYHLVLTTGSSLNEKPENRVYLDTQVRNALRRILVNIAFGAVFGKD</sequence>
<proteinExistence type="predicted"/>
<accession>A0A0F9CDP8</accession>
<dbReference type="AlphaFoldDB" id="A0A0F9CDP8"/>
<protein>
    <submittedName>
        <fullName evidence="1">Uncharacterized protein</fullName>
    </submittedName>
</protein>